<keyword evidence="2" id="KW-1185">Reference proteome</keyword>
<dbReference type="Proteomes" id="UP001386955">
    <property type="component" value="Unassembled WGS sequence"/>
</dbReference>
<dbReference type="AlphaFoldDB" id="A0AAN9XI70"/>
<protein>
    <submittedName>
        <fullName evidence="1">Uncharacterized protein</fullName>
    </submittedName>
</protein>
<name>A0AAN9XI70_PSOTE</name>
<gene>
    <name evidence="1" type="ORF">VNO78_21231</name>
</gene>
<evidence type="ECO:0000313" key="2">
    <source>
        <dbReference type="Proteomes" id="UP001386955"/>
    </source>
</evidence>
<evidence type="ECO:0000313" key="1">
    <source>
        <dbReference type="EMBL" id="KAK7392783.1"/>
    </source>
</evidence>
<organism evidence="1 2">
    <name type="scientific">Psophocarpus tetragonolobus</name>
    <name type="common">Winged bean</name>
    <name type="synonym">Dolichos tetragonolobus</name>
    <dbReference type="NCBI Taxonomy" id="3891"/>
    <lineage>
        <taxon>Eukaryota</taxon>
        <taxon>Viridiplantae</taxon>
        <taxon>Streptophyta</taxon>
        <taxon>Embryophyta</taxon>
        <taxon>Tracheophyta</taxon>
        <taxon>Spermatophyta</taxon>
        <taxon>Magnoliopsida</taxon>
        <taxon>eudicotyledons</taxon>
        <taxon>Gunneridae</taxon>
        <taxon>Pentapetalae</taxon>
        <taxon>rosids</taxon>
        <taxon>fabids</taxon>
        <taxon>Fabales</taxon>
        <taxon>Fabaceae</taxon>
        <taxon>Papilionoideae</taxon>
        <taxon>50 kb inversion clade</taxon>
        <taxon>NPAAA clade</taxon>
        <taxon>indigoferoid/millettioid clade</taxon>
        <taxon>Phaseoleae</taxon>
        <taxon>Psophocarpus</taxon>
    </lineage>
</organism>
<dbReference type="EMBL" id="JAYMYS010000005">
    <property type="protein sequence ID" value="KAK7392783.1"/>
    <property type="molecule type" value="Genomic_DNA"/>
</dbReference>
<proteinExistence type="predicted"/>
<accession>A0AAN9XI70</accession>
<reference evidence="1 2" key="1">
    <citation type="submission" date="2024-01" db="EMBL/GenBank/DDBJ databases">
        <title>The genomes of 5 underutilized Papilionoideae crops provide insights into root nodulation and disease resistanc.</title>
        <authorList>
            <person name="Jiang F."/>
        </authorList>
    </citation>
    <scope>NUCLEOTIDE SEQUENCE [LARGE SCALE GENOMIC DNA]</scope>
    <source>
        <strain evidence="1">DUOXIRENSHENG_FW03</strain>
        <tissue evidence="1">Leaves</tissue>
    </source>
</reference>
<sequence length="111" mass="12458">MFTPECEETATYLSSFKCSLHSHCKAMRSLCKSARALVVERVMMILQTKVTNNKIGDIPLMLSLSLMECPNDDRLKDETLEYLISRLQATIVNGLSSILWGHAKVDPLQPS</sequence>
<comment type="caution">
    <text evidence="1">The sequence shown here is derived from an EMBL/GenBank/DDBJ whole genome shotgun (WGS) entry which is preliminary data.</text>
</comment>